<dbReference type="Proteomes" id="UP001432995">
    <property type="component" value="Unassembled WGS sequence"/>
</dbReference>
<dbReference type="InterPro" id="IPR032568">
    <property type="entry name" value="DUF4926"/>
</dbReference>
<dbReference type="EMBL" id="JBELQD010000032">
    <property type="protein sequence ID" value="MER2290888.1"/>
    <property type="molecule type" value="Genomic_DNA"/>
</dbReference>
<gene>
    <name evidence="1" type="ORF">ABS770_21775</name>
</gene>
<reference evidence="1" key="1">
    <citation type="submission" date="2024-06" db="EMBL/GenBank/DDBJ databases">
        <authorList>
            <person name="Campbell A.G."/>
        </authorList>
    </citation>
    <scope>NUCLEOTIDE SEQUENCE</scope>
    <source>
        <strain evidence="1">EM17</strain>
    </source>
</reference>
<comment type="caution">
    <text evidence="1">The sequence shown here is derived from an EMBL/GenBank/DDBJ whole genome shotgun (WGS) entry which is preliminary data.</text>
</comment>
<dbReference type="Pfam" id="PF16277">
    <property type="entry name" value="DUF4926"/>
    <property type="match status" value="1"/>
</dbReference>
<accession>A0ABV1R7R3</accession>
<organism evidence="1 2">
    <name type="scientific">Methylobacterium brachiatum</name>
    <dbReference type="NCBI Taxonomy" id="269660"/>
    <lineage>
        <taxon>Bacteria</taxon>
        <taxon>Pseudomonadati</taxon>
        <taxon>Pseudomonadota</taxon>
        <taxon>Alphaproteobacteria</taxon>
        <taxon>Hyphomicrobiales</taxon>
        <taxon>Methylobacteriaceae</taxon>
        <taxon>Methylobacterium</taxon>
    </lineage>
</organism>
<evidence type="ECO:0000313" key="2">
    <source>
        <dbReference type="Proteomes" id="UP001432995"/>
    </source>
</evidence>
<dbReference type="RefSeq" id="WP_091864600.1">
    <property type="nucleotide sequence ID" value="NZ_FOQW01000023.1"/>
</dbReference>
<evidence type="ECO:0000313" key="1">
    <source>
        <dbReference type="EMBL" id="MER2290888.1"/>
    </source>
</evidence>
<protein>
    <submittedName>
        <fullName evidence="1">DUF4926 domain-containing protein</fullName>
    </submittedName>
</protein>
<name>A0ABV1R7R3_9HYPH</name>
<keyword evidence="2" id="KW-1185">Reference proteome</keyword>
<proteinExistence type="predicted"/>
<dbReference type="GeneID" id="90834951"/>
<sequence>MRSTRYADEIASADEGGARIERLRIRATGADEIRFSWWKDGRFQARPLDLPEDDLLRLLRKAIDERVFSAVFVENLRRMLDAGASTVIPEHSMVALSHDLTLKDGRKLPVGARGAVVFVHGDGEAYEVEFVDPFHAVATVPAPSLSRVSAA</sequence>